<comment type="function">
    <text evidence="8">Involved in reproduction of the worm. Involved in host-parasite interaction. Delivered into the host cell by means of parasite exosomes. Binds to acidic phospholipid membranes in a calcium-dependent manner in vitro. Causes aggregation of liposomes in the presence of calcium, but not in its absence. Likely to promote membrane fusion. May provide structural integrity within the tegument.</text>
</comment>
<reference evidence="11 12" key="1">
    <citation type="submission" date="2024-11" db="EMBL/GenBank/DDBJ databases">
        <title>Adaptive evolution of stress response genes in parasites aligns with host niche diversity.</title>
        <authorList>
            <person name="Hahn C."/>
            <person name="Resl P."/>
        </authorList>
    </citation>
    <scope>NUCLEOTIDE SEQUENCE [LARGE SCALE GENOMIC DNA]</scope>
    <source>
        <strain evidence="11">EGGRZ-B1_66</strain>
        <tissue evidence="11">Body</tissue>
    </source>
</reference>
<dbReference type="EMBL" id="JBJKFK010000514">
    <property type="protein sequence ID" value="KAL3316601.1"/>
    <property type="molecule type" value="Genomic_DNA"/>
</dbReference>
<dbReference type="Gene3D" id="1.10.220.10">
    <property type="entry name" value="Annexin"/>
    <property type="match status" value="3"/>
</dbReference>
<dbReference type="Pfam" id="PF00191">
    <property type="entry name" value="Annexin"/>
    <property type="match status" value="3"/>
</dbReference>
<name>A0ABD2QCX3_9PLAT</name>
<dbReference type="GO" id="GO:0043657">
    <property type="term" value="C:host cell"/>
    <property type="evidence" value="ECO:0007669"/>
    <property type="project" value="UniProtKB-SubCell"/>
</dbReference>
<evidence type="ECO:0000256" key="10">
    <source>
        <dbReference type="ARBA" id="ARBA00077076"/>
    </source>
</evidence>
<keyword evidence="6" id="KW-0041">Annexin</keyword>
<sequence>MDHRPQMYNKSLEETVTSDTSGHFRRVLVSLLQANRSEAKEFSREAAIRDAESLLAAGEKKQGTDESKFVEVIMSNSYPHLRAVFEEYEKMSKNTMEEALKKEMSGHLLRAFLTIGKCTRLLVMLTAVRCIQNKPAYFAKTLERSMKGLGTDDASLQRVVITRCEIDMVQIKIAFEKEYGKSLGEWIKDDTSGDFRRILLVLIGDEELSKK</sequence>
<gene>
    <name evidence="11" type="primary">ANXA6_2</name>
    <name evidence="11" type="ORF">Ciccas_004747</name>
</gene>
<evidence type="ECO:0000256" key="6">
    <source>
        <dbReference type="ARBA" id="ARBA00023216"/>
    </source>
</evidence>
<comment type="subcellular location">
    <subcellularLocation>
        <location evidence="1">Host cell</location>
    </subcellularLocation>
    <subcellularLocation>
        <location evidence="2">Secreted</location>
        <location evidence="2">Extracellular exosome</location>
    </subcellularLocation>
    <subcellularLocation>
        <location evidence="9">Tegument</location>
    </subcellularLocation>
</comment>
<dbReference type="Proteomes" id="UP001626550">
    <property type="component" value="Unassembled WGS sequence"/>
</dbReference>
<dbReference type="SUPFAM" id="SSF47874">
    <property type="entry name" value="Annexin"/>
    <property type="match status" value="1"/>
</dbReference>
<dbReference type="InterPro" id="IPR018502">
    <property type="entry name" value="Annexin_repeat"/>
</dbReference>
<dbReference type="FunFam" id="1.10.220.10:FF:000001">
    <property type="entry name" value="Annexin"/>
    <property type="match status" value="1"/>
</dbReference>
<dbReference type="GO" id="GO:0005544">
    <property type="term" value="F:calcium-dependent phospholipid binding"/>
    <property type="evidence" value="ECO:0007669"/>
    <property type="project" value="UniProtKB-KW"/>
</dbReference>
<proteinExistence type="inferred from homology"/>
<dbReference type="PROSITE" id="PS00223">
    <property type="entry name" value="ANNEXIN_1"/>
    <property type="match status" value="1"/>
</dbReference>
<evidence type="ECO:0000313" key="11">
    <source>
        <dbReference type="EMBL" id="KAL3316601.1"/>
    </source>
</evidence>
<comment type="similarity">
    <text evidence="3">Belongs to the annexin family.</text>
</comment>
<protein>
    <recommendedName>
        <fullName evidence="10">Annexin</fullName>
    </recommendedName>
</protein>
<keyword evidence="12" id="KW-1185">Reference proteome</keyword>
<evidence type="ECO:0000313" key="12">
    <source>
        <dbReference type="Proteomes" id="UP001626550"/>
    </source>
</evidence>
<evidence type="ECO:0000256" key="1">
    <source>
        <dbReference type="ARBA" id="ARBA00004340"/>
    </source>
</evidence>
<dbReference type="InterPro" id="IPR018252">
    <property type="entry name" value="Annexin_repeat_CS"/>
</dbReference>
<comment type="caution">
    <text evidence="11">The sequence shown here is derived from an EMBL/GenBank/DDBJ whole genome shotgun (WGS) entry which is preliminary data.</text>
</comment>
<dbReference type="SMART" id="SM00335">
    <property type="entry name" value="ANX"/>
    <property type="match status" value="3"/>
</dbReference>
<dbReference type="FunFam" id="1.10.220.10:FF:000002">
    <property type="entry name" value="Annexin"/>
    <property type="match status" value="1"/>
</dbReference>
<dbReference type="PANTHER" id="PTHR10502">
    <property type="entry name" value="ANNEXIN"/>
    <property type="match status" value="1"/>
</dbReference>
<evidence type="ECO:0000256" key="2">
    <source>
        <dbReference type="ARBA" id="ARBA00004550"/>
    </source>
</evidence>
<evidence type="ECO:0000256" key="8">
    <source>
        <dbReference type="ARBA" id="ARBA00059330"/>
    </source>
</evidence>
<keyword evidence="7" id="KW-0111">Calcium/phospholipid-binding</keyword>
<dbReference type="PROSITE" id="PS51897">
    <property type="entry name" value="ANNEXIN_2"/>
    <property type="match status" value="2"/>
</dbReference>
<accession>A0ABD2QCX3</accession>
<evidence type="ECO:0000256" key="4">
    <source>
        <dbReference type="ARBA" id="ARBA00022737"/>
    </source>
</evidence>
<evidence type="ECO:0000256" key="3">
    <source>
        <dbReference type="ARBA" id="ARBA00007831"/>
    </source>
</evidence>
<evidence type="ECO:0000256" key="7">
    <source>
        <dbReference type="ARBA" id="ARBA00023302"/>
    </source>
</evidence>
<dbReference type="GO" id="GO:0005576">
    <property type="term" value="C:extracellular region"/>
    <property type="evidence" value="ECO:0007669"/>
    <property type="project" value="UniProtKB-SubCell"/>
</dbReference>
<keyword evidence="4" id="KW-0677">Repeat</keyword>
<organism evidence="11 12">
    <name type="scientific">Cichlidogyrus casuarinus</name>
    <dbReference type="NCBI Taxonomy" id="1844966"/>
    <lineage>
        <taxon>Eukaryota</taxon>
        <taxon>Metazoa</taxon>
        <taxon>Spiralia</taxon>
        <taxon>Lophotrochozoa</taxon>
        <taxon>Platyhelminthes</taxon>
        <taxon>Monogenea</taxon>
        <taxon>Monopisthocotylea</taxon>
        <taxon>Dactylogyridea</taxon>
        <taxon>Ancyrocephalidae</taxon>
        <taxon>Cichlidogyrus</taxon>
    </lineage>
</organism>
<dbReference type="PANTHER" id="PTHR10502:SF102">
    <property type="entry name" value="ANNEXIN B11"/>
    <property type="match status" value="1"/>
</dbReference>
<evidence type="ECO:0000256" key="5">
    <source>
        <dbReference type="ARBA" id="ARBA00022837"/>
    </source>
</evidence>
<dbReference type="InterPro" id="IPR037104">
    <property type="entry name" value="Annexin_sf"/>
</dbReference>
<evidence type="ECO:0000256" key="9">
    <source>
        <dbReference type="ARBA" id="ARBA00060393"/>
    </source>
</evidence>
<keyword evidence="5" id="KW-0106">Calcium</keyword>
<dbReference type="AlphaFoldDB" id="A0ABD2QCX3"/>